<dbReference type="InterPro" id="IPR043129">
    <property type="entry name" value="ATPase_NBD"/>
</dbReference>
<comment type="caution">
    <text evidence="2">The sequence shown here is derived from an EMBL/GenBank/DDBJ whole genome shotgun (WGS) entry which is preliminary data.</text>
</comment>
<dbReference type="Gene3D" id="3.30.420.40">
    <property type="match status" value="2"/>
</dbReference>
<evidence type="ECO:0000259" key="1">
    <source>
        <dbReference type="Pfam" id="PF00814"/>
    </source>
</evidence>
<dbReference type="OrthoDB" id="9809995at2"/>
<dbReference type="AlphaFoldDB" id="A0A2G1QUP6"/>
<gene>
    <name evidence="2" type="primary">tsaB</name>
    <name evidence="2" type="ORF">CSC94_03380</name>
</gene>
<dbReference type="NCBIfam" id="TIGR03725">
    <property type="entry name" value="T6A_YeaZ"/>
    <property type="match status" value="1"/>
</dbReference>
<sequence length="228" mass="22815">MTLLAIDTAANLCAACLTDPVSGAVLGRVSRDIGKGHAEQLMDVIAEAMRHARVGYAGLTRLAVSVGPGSFTGIRVGVAAARGLALALDLPCAGITTLEALATEARALNPGRSVLAALDARRGEVYVQPFAADGTPLADPAAEAVADAARRVSTGMALCGTAAALLAEASGAADLARGPEGATADIATIAALAAARPVSGERPKPLYLRAADARPQEGFALPRKAESA</sequence>
<feature type="domain" description="Gcp-like" evidence="1">
    <location>
        <begin position="34"/>
        <end position="156"/>
    </location>
</feature>
<dbReference type="Proteomes" id="UP000221168">
    <property type="component" value="Unassembled WGS sequence"/>
</dbReference>
<dbReference type="InterPro" id="IPR000905">
    <property type="entry name" value="Gcp-like_dom"/>
</dbReference>
<dbReference type="Pfam" id="PF00814">
    <property type="entry name" value="TsaD"/>
    <property type="match status" value="1"/>
</dbReference>
<dbReference type="EMBL" id="PDVP01000001">
    <property type="protein sequence ID" value="PHP69190.1"/>
    <property type="molecule type" value="Genomic_DNA"/>
</dbReference>
<protein>
    <submittedName>
        <fullName evidence="2">tRNA (Adenosine(37)-N6)-threonylcarbamoyltransferase complex dimerization subunit type 1 TsaB</fullName>
    </submittedName>
</protein>
<name>A0A2G1QUP6_9HYPH</name>
<dbReference type="InterPro" id="IPR022496">
    <property type="entry name" value="T6A_TsaB"/>
</dbReference>
<evidence type="ECO:0000313" key="2">
    <source>
        <dbReference type="EMBL" id="PHP69190.1"/>
    </source>
</evidence>
<keyword evidence="3" id="KW-1185">Reference proteome</keyword>
<dbReference type="GO" id="GO:0002949">
    <property type="term" value="P:tRNA threonylcarbamoyladenosine modification"/>
    <property type="evidence" value="ECO:0007669"/>
    <property type="project" value="InterPro"/>
</dbReference>
<accession>A0A2G1QUP6</accession>
<evidence type="ECO:0000313" key="3">
    <source>
        <dbReference type="Proteomes" id="UP000221168"/>
    </source>
</evidence>
<dbReference type="GO" id="GO:0016740">
    <property type="term" value="F:transferase activity"/>
    <property type="evidence" value="ECO:0007669"/>
    <property type="project" value="UniProtKB-KW"/>
</dbReference>
<dbReference type="PANTHER" id="PTHR11735:SF11">
    <property type="entry name" value="TRNA THREONYLCARBAMOYLADENOSINE BIOSYNTHESIS PROTEIN TSAB"/>
    <property type="match status" value="1"/>
</dbReference>
<dbReference type="SUPFAM" id="SSF53067">
    <property type="entry name" value="Actin-like ATPase domain"/>
    <property type="match status" value="2"/>
</dbReference>
<dbReference type="GO" id="GO:0005829">
    <property type="term" value="C:cytosol"/>
    <property type="evidence" value="ECO:0007669"/>
    <property type="project" value="TreeGrafter"/>
</dbReference>
<dbReference type="PANTHER" id="PTHR11735">
    <property type="entry name" value="TRNA N6-ADENOSINE THREONYLCARBAMOYLTRANSFERASE"/>
    <property type="match status" value="1"/>
</dbReference>
<keyword evidence="2" id="KW-0808">Transferase</keyword>
<proteinExistence type="predicted"/>
<organism evidence="2 3">
    <name type="scientific">Zhengella mangrovi</name>
    <dbReference type="NCBI Taxonomy" id="1982044"/>
    <lineage>
        <taxon>Bacteria</taxon>
        <taxon>Pseudomonadati</taxon>
        <taxon>Pseudomonadota</taxon>
        <taxon>Alphaproteobacteria</taxon>
        <taxon>Hyphomicrobiales</taxon>
        <taxon>Notoacmeibacteraceae</taxon>
        <taxon>Zhengella</taxon>
    </lineage>
</organism>
<reference evidence="2 3" key="1">
    <citation type="submission" date="2017-10" db="EMBL/GenBank/DDBJ databases">
        <title>Sedimentibacterium mangrovi gen. nov., sp. nov., a novel member of family Phyllobacteriacea isolated from mangrove sediment.</title>
        <authorList>
            <person name="Liao H."/>
            <person name="Tian Y."/>
        </authorList>
    </citation>
    <scope>NUCLEOTIDE SEQUENCE [LARGE SCALE GENOMIC DNA]</scope>
    <source>
        <strain evidence="2 3">X9-2-2</strain>
    </source>
</reference>